<dbReference type="GO" id="GO:0005634">
    <property type="term" value="C:nucleus"/>
    <property type="evidence" value="ECO:0007669"/>
    <property type="project" value="TreeGrafter"/>
</dbReference>
<comment type="caution">
    <text evidence="3">The sequence shown here is derived from an EMBL/GenBank/DDBJ whole genome shotgun (WGS) entry which is preliminary data.</text>
</comment>
<dbReference type="GO" id="GO:0051607">
    <property type="term" value="P:defense response to virus"/>
    <property type="evidence" value="ECO:0007669"/>
    <property type="project" value="TreeGrafter"/>
</dbReference>
<dbReference type="PANTHER" id="PTHR11566">
    <property type="entry name" value="DYNAMIN"/>
    <property type="match status" value="1"/>
</dbReference>
<proteinExistence type="predicted"/>
<dbReference type="GO" id="GO:0008017">
    <property type="term" value="F:microtubule binding"/>
    <property type="evidence" value="ECO:0007669"/>
    <property type="project" value="TreeGrafter"/>
</dbReference>
<name>A0A5N4EJ12_CAMDR</name>
<feature type="domain" description="GED" evidence="2">
    <location>
        <begin position="102"/>
        <end position="190"/>
    </location>
</feature>
<dbReference type="GO" id="GO:0003924">
    <property type="term" value="F:GTPase activity"/>
    <property type="evidence" value="ECO:0007669"/>
    <property type="project" value="InterPro"/>
</dbReference>
<gene>
    <name evidence="3" type="ORF">Cadr_000001189</name>
</gene>
<dbReference type="Gene3D" id="1.20.120.1240">
    <property type="entry name" value="Dynamin, middle domain"/>
    <property type="match status" value="2"/>
</dbReference>
<organism evidence="3 4">
    <name type="scientific">Camelus dromedarius</name>
    <name type="common">Dromedary</name>
    <name type="synonym">Arabian camel</name>
    <dbReference type="NCBI Taxonomy" id="9838"/>
    <lineage>
        <taxon>Eukaryota</taxon>
        <taxon>Metazoa</taxon>
        <taxon>Chordata</taxon>
        <taxon>Craniata</taxon>
        <taxon>Vertebrata</taxon>
        <taxon>Euteleostomi</taxon>
        <taxon>Mammalia</taxon>
        <taxon>Eutheria</taxon>
        <taxon>Laurasiatheria</taxon>
        <taxon>Artiodactyla</taxon>
        <taxon>Tylopoda</taxon>
        <taxon>Camelidae</taxon>
        <taxon>Camelus</taxon>
    </lineage>
</organism>
<evidence type="ECO:0000259" key="2">
    <source>
        <dbReference type="PROSITE" id="PS51388"/>
    </source>
</evidence>
<dbReference type="InterPro" id="IPR020850">
    <property type="entry name" value="GED_dom"/>
</dbReference>
<dbReference type="GO" id="GO:0005874">
    <property type="term" value="C:microtubule"/>
    <property type="evidence" value="ECO:0007669"/>
    <property type="project" value="TreeGrafter"/>
</dbReference>
<dbReference type="InterPro" id="IPR003130">
    <property type="entry name" value="GED"/>
</dbReference>
<evidence type="ECO:0000313" key="4">
    <source>
        <dbReference type="Proteomes" id="UP000299084"/>
    </source>
</evidence>
<dbReference type="GO" id="GO:0005886">
    <property type="term" value="C:plasma membrane"/>
    <property type="evidence" value="ECO:0007669"/>
    <property type="project" value="TreeGrafter"/>
</dbReference>
<reference evidence="3 4" key="1">
    <citation type="journal article" date="2019" name="Mol. Ecol. Resour.">
        <title>Improving Illumina assemblies with Hi-C and long reads: an example with the North African dromedary.</title>
        <authorList>
            <person name="Elbers J.P."/>
            <person name="Rogers M.F."/>
            <person name="Perelman P.L."/>
            <person name="Proskuryakova A.A."/>
            <person name="Serdyukova N.A."/>
            <person name="Johnson W.E."/>
            <person name="Horin P."/>
            <person name="Corander J."/>
            <person name="Murphy D."/>
            <person name="Burger P.A."/>
        </authorList>
    </citation>
    <scope>NUCLEOTIDE SEQUENCE [LARGE SCALE GENOMIC DNA]</scope>
    <source>
        <strain evidence="3">Drom800</strain>
        <tissue evidence="3">Blood</tissue>
    </source>
</reference>
<keyword evidence="4" id="KW-1185">Reference proteome</keyword>
<dbReference type="SMART" id="SM00302">
    <property type="entry name" value="GED"/>
    <property type="match status" value="2"/>
</dbReference>
<dbReference type="AlphaFoldDB" id="A0A5N4EJ12"/>
<dbReference type="PANTHER" id="PTHR11566:SF217">
    <property type="entry name" value="INTERFERON-INDUCED GTP-BINDING PROTEIN MX1"/>
    <property type="match status" value="1"/>
</dbReference>
<dbReference type="GO" id="GO:0005525">
    <property type="term" value="F:GTP binding"/>
    <property type="evidence" value="ECO:0007669"/>
    <property type="project" value="InterPro"/>
</dbReference>
<dbReference type="GO" id="GO:0098793">
    <property type="term" value="C:presynapse"/>
    <property type="evidence" value="ECO:0007669"/>
    <property type="project" value="GOC"/>
</dbReference>
<evidence type="ECO:0000313" key="3">
    <source>
        <dbReference type="EMBL" id="KAB1283340.1"/>
    </source>
</evidence>
<dbReference type="STRING" id="9838.ENSCDRP00005013206"/>
<protein>
    <submittedName>
        <fullName evidence="3">Interferon-induced GTP-binding protein Mx1</fullName>
    </submittedName>
</protein>
<dbReference type="Proteomes" id="UP000299084">
    <property type="component" value="Unassembled WGS sequence"/>
</dbReference>
<feature type="compositionally biased region" description="Basic and acidic residues" evidence="1">
    <location>
        <begin position="18"/>
        <end position="29"/>
    </location>
</feature>
<accession>A0A5N4EJ12</accession>
<dbReference type="PROSITE" id="PS51388">
    <property type="entry name" value="GED"/>
    <property type="match status" value="1"/>
</dbReference>
<dbReference type="Pfam" id="PF02212">
    <property type="entry name" value="GED"/>
    <property type="match status" value="2"/>
</dbReference>
<dbReference type="GO" id="GO:0016185">
    <property type="term" value="P:synaptic vesicle budding from presynaptic endocytic zone membrane"/>
    <property type="evidence" value="ECO:0007669"/>
    <property type="project" value="TreeGrafter"/>
</dbReference>
<evidence type="ECO:0000256" key="1">
    <source>
        <dbReference type="SAM" id="MobiDB-lite"/>
    </source>
</evidence>
<dbReference type="GO" id="GO:0031623">
    <property type="term" value="P:receptor internalization"/>
    <property type="evidence" value="ECO:0007669"/>
    <property type="project" value="TreeGrafter"/>
</dbReference>
<sequence length="190" mass="22500">MEQIVYCQDKVYRGALQKAREKEAEEERKKKLQPWSFQPSPSVDPSIAEIFQHLTAYHEEVSNRISSQIPLIIQYFVLRSFGQQLQKGMLQLLQNKDELQRPLTCYELSLPSSQEVSNRISSQIPLIIQYFVLRSFGQQLQKGMLQLLQNKDEYDWLLKERSHTSDKRKFLKKRLSRLTQARRRLTKFPG</sequence>
<dbReference type="GO" id="GO:0005737">
    <property type="term" value="C:cytoplasm"/>
    <property type="evidence" value="ECO:0007669"/>
    <property type="project" value="TreeGrafter"/>
</dbReference>
<dbReference type="EMBL" id="JWIN03000001">
    <property type="protein sequence ID" value="KAB1283340.1"/>
    <property type="molecule type" value="Genomic_DNA"/>
</dbReference>
<feature type="region of interest" description="Disordered" evidence="1">
    <location>
        <begin position="17"/>
        <end position="41"/>
    </location>
</feature>
<dbReference type="InterPro" id="IPR022812">
    <property type="entry name" value="Dynamin"/>
</dbReference>